<dbReference type="EC" id="2.7.13.3" evidence="2"/>
<dbReference type="EMBL" id="AP012547">
    <property type="protein sequence ID" value="BAO30785.1"/>
    <property type="molecule type" value="Genomic_DNA"/>
</dbReference>
<organism evidence="6 7">
    <name type="scientific">Sulfuritalea hydrogenivorans sk43H</name>
    <dbReference type="NCBI Taxonomy" id="1223802"/>
    <lineage>
        <taxon>Bacteria</taxon>
        <taxon>Pseudomonadati</taxon>
        <taxon>Pseudomonadota</taxon>
        <taxon>Betaproteobacteria</taxon>
        <taxon>Nitrosomonadales</taxon>
        <taxon>Sterolibacteriaceae</taxon>
        <taxon>Sulfuritalea</taxon>
    </lineage>
</organism>
<name>W0SIR9_9PROT</name>
<dbReference type="GO" id="GO:0000155">
    <property type="term" value="F:phosphorelay sensor kinase activity"/>
    <property type="evidence" value="ECO:0007669"/>
    <property type="project" value="InterPro"/>
</dbReference>
<dbReference type="AlphaFoldDB" id="W0SIR9"/>
<dbReference type="SUPFAM" id="SSF55785">
    <property type="entry name" value="PYP-like sensor domain (PAS domain)"/>
    <property type="match status" value="1"/>
</dbReference>
<dbReference type="Gene3D" id="3.30.565.10">
    <property type="entry name" value="Histidine kinase-like ATPase, C-terminal domain"/>
    <property type="match status" value="1"/>
</dbReference>
<dbReference type="STRING" id="1223802.SUTH_03006"/>
<dbReference type="SUPFAM" id="SSF55874">
    <property type="entry name" value="ATPase domain of HSP90 chaperone/DNA topoisomerase II/histidine kinase"/>
    <property type="match status" value="1"/>
</dbReference>
<protein>
    <recommendedName>
        <fullName evidence="2">histidine kinase</fullName>
        <ecNumber evidence="2">2.7.13.3</ecNumber>
    </recommendedName>
</protein>
<keyword evidence="4" id="KW-0472">Membrane</keyword>
<evidence type="ECO:0000256" key="3">
    <source>
        <dbReference type="ARBA" id="ARBA00022553"/>
    </source>
</evidence>
<comment type="catalytic activity">
    <reaction evidence="1">
        <text>ATP + protein L-histidine = ADP + protein N-phospho-L-histidine.</text>
        <dbReference type="EC" id="2.7.13.3"/>
    </reaction>
</comment>
<dbReference type="SMART" id="SM00388">
    <property type="entry name" value="HisKA"/>
    <property type="match status" value="1"/>
</dbReference>
<dbReference type="InterPro" id="IPR036890">
    <property type="entry name" value="HATPase_C_sf"/>
</dbReference>
<dbReference type="KEGG" id="shd:SUTH_03006"/>
<evidence type="ECO:0000259" key="5">
    <source>
        <dbReference type="PROSITE" id="PS50109"/>
    </source>
</evidence>
<evidence type="ECO:0000313" key="7">
    <source>
        <dbReference type="Proteomes" id="UP000031637"/>
    </source>
</evidence>
<feature type="transmembrane region" description="Helical" evidence="4">
    <location>
        <begin position="25"/>
        <end position="43"/>
    </location>
</feature>
<proteinExistence type="predicted"/>
<keyword evidence="4" id="KW-1133">Transmembrane helix</keyword>
<sequence length="528" mass="58281">MSVSIPVAEESDAIESFWRSLRFFSIYRLSIALLFLVAALVFGDTISLGTQDARLFDRVAAVYLLLAIAFLVALLRRPRHFNLQLSVQVAVDIAALTLMMFASGGQKSGIAILLLVVVAGAALVGQGRMTLFYAALATVAMLLEESWRALTWDADPADFVRTGIISIAFFGTAIIARLLAQKVVANETLARERGRELNDQLRISERIIRDMEDGVLVVDGEGRVRQLNPRAEALLDVKAADGAELARFSSGLAERYRTWSAQPVEMVEMLRQESGRLLRVRYLPSAESGGQALIYLEDMERIQSQAQQLKLAALGRLTANMAHEIRNPLAAISHAAELLVEEDTDPLHQRLARIIHDNTRRLNRLVTEVLELGRRDRAQPEVLRWQVFLSGFLEELALHDASAAMRVRVGEGDVELRFDRGHLYRVLWNLLGNALRHASAANGAVRLEARTATAANCVELHIIDDGPGVDEAQRNQVFEPFFTTHGAGTGLGLYIARELCEASGARLELLDEKPGAHFRITAEGVACH</sequence>
<dbReference type="CDD" id="cd00082">
    <property type="entry name" value="HisKA"/>
    <property type="match status" value="1"/>
</dbReference>
<dbReference type="Pfam" id="PF00512">
    <property type="entry name" value="HisKA"/>
    <property type="match status" value="1"/>
</dbReference>
<feature type="transmembrane region" description="Helical" evidence="4">
    <location>
        <begin position="108"/>
        <end position="125"/>
    </location>
</feature>
<dbReference type="RefSeq" id="WP_041100374.1">
    <property type="nucleotide sequence ID" value="NZ_AP012547.1"/>
</dbReference>
<reference evidence="6 7" key="1">
    <citation type="journal article" date="2014" name="Syst. Appl. Microbiol.">
        <title>Complete genomes of freshwater sulfur oxidizers Sulfuricella denitrificans skB26 and Sulfuritalea hydrogenivorans sk43H: genetic insights into the sulfur oxidation pathway of betaproteobacteria.</title>
        <authorList>
            <person name="Watanabe T."/>
            <person name="Kojima H."/>
            <person name="Fukui M."/>
        </authorList>
    </citation>
    <scope>NUCLEOTIDE SEQUENCE [LARGE SCALE GENOMIC DNA]</scope>
    <source>
        <strain evidence="6">DSM22779</strain>
    </source>
</reference>
<feature type="transmembrane region" description="Helical" evidence="4">
    <location>
        <begin position="55"/>
        <end position="75"/>
    </location>
</feature>
<dbReference type="InterPro" id="IPR003594">
    <property type="entry name" value="HATPase_dom"/>
</dbReference>
<dbReference type="SUPFAM" id="SSF47384">
    <property type="entry name" value="Homodimeric domain of signal transducing histidine kinase"/>
    <property type="match status" value="1"/>
</dbReference>
<dbReference type="InterPro" id="IPR005467">
    <property type="entry name" value="His_kinase_dom"/>
</dbReference>
<dbReference type="SMART" id="SM00387">
    <property type="entry name" value="HATPase_c"/>
    <property type="match status" value="1"/>
</dbReference>
<evidence type="ECO:0000256" key="1">
    <source>
        <dbReference type="ARBA" id="ARBA00000085"/>
    </source>
</evidence>
<keyword evidence="3" id="KW-0597">Phosphoprotein</keyword>
<feature type="transmembrane region" description="Helical" evidence="4">
    <location>
        <begin position="159"/>
        <end position="180"/>
    </location>
</feature>
<dbReference type="PRINTS" id="PR00344">
    <property type="entry name" value="BCTRLSENSOR"/>
</dbReference>
<dbReference type="InterPro" id="IPR000014">
    <property type="entry name" value="PAS"/>
</dbReference>
<dbReference type="CDD" id="cd00075">
    <property type="entry name" value="HATPase"/>
    <property type="match status" value="1"/>
</dbReference>
<feature type="domain" description="Histidine kinase" evidence="5">
    <location>
        <begin position="320"/>
        <end position="526"/>
    </location>
</feature>
<gene>
    <name evidence="6" type="ORF">SUTH_03006</name>
</gene>
<dbReference type="PANTHER" id="PTHR43065:SF52">
    <property type="entry name" value="SENSOR PROTEIN KINASE PILS"/>
    <property type="match status" value="1"/>
</dbReference>
<dbReference type="InterPro" id="IPR036097">
    <property type="entry name" value="HisK_dim/P_sf"/>
</dbReference>
<keyword evidence="6" id="KW-0808">Transferase</keyword>
<dbReference type="Pfam" id="PF25323">
    <property type="entry name" value="6TM_PilS"/>
    <property type="match status" value="1"/>
</dbReference>
<dbReference type="Proteomes" id="UP000031637">
    <property type="component" value="Chromosome"/>
</dbReference>
<evidence type="ECO:0000256" key="2">
    <source>
        <dbReference type="ARBA" id="ARBA00012438"/>
    </source>
</evidence>
<evidence type="ECO:0000256" key="4">
    <source>
        <dbReference type="SAM" id="Phobius"/>
    </source>
</evidence>
<evidence type="ECO:0000313" key="6">
    <source>
        <dbReference type="EMBL" id="BAO30785.1"/>
    </source>
</evidence>
<dbReference type="InterPro" id="IPR003661">
    <property type="entry name" value="HisK_dim/P_dom"/>
</dbReference>
<dbReference type="PANTHER" id="PTHR43065">
    <property type="entry name" value="SENSOR HISTIDINE KINASE"/>
    <property type="match status" value="1"/>
</dbReference>
<dbReference type="HOGENOM" id="CLU_000445_114_39_4"/>
<dbReference type="PROSITE" id="PS50109">
    <property type="entry name" value="HIS_KIN"/>
    <property type="match status" value="1"/>
</dbReference>
<accession>W0SIR9</accession>
<dbReference type="InterPro" id="IPR035965">
    <property type="entry name" value="PAS-like_dom_sf"/>
</dbReference>
<dbReference type="InterPro" id="IPR004358">
    <property type="entry name" value="Sig_transdc_His_kin-like_C"/>
</dbReference>
<keyword evidence="7" id="KW-1185">Reference proteome</keyword>
<dbReference type="Gene3D" id="1.10.287.130">
    <property type="match status" value="1"/>
</dbReference>
<dbReference type="Pfam" id="PF02518">
    <property type="entry name" value="HATPase_c"/>
    <property type="match status" value="1"/>
</dbReference>
<dbReference type="Pfam" id="PF13188">
    <property type="entry name" value="PAS_8"/>
    <property type="match status" value="1"/>
</dbReference>
<keyword evidence="4" id="KW-0812">Transmembrane</keyword>
<keyword evidence="6" id="KW-0418">Kinase</keyword>
<dbReference type="Gene3D" id="3.30.450.20">
    <property type="entry name" value="PAS domain"/>
    <property type="match status" value="1"/>
</dbReference>